<feature type="compositionally biased region" description="Low complexity" evidence="1">
    <location>
        <begin position="183"/>
        <end position="197"/>
    </location>
</feature>
<accession>A0AAD4QL89</accession>
<feature type="compositionally biased region" description="Polar residues" evidence="1">
    <location>
        <begin position="145"/>
        <end position="169"/>
    </location>
</feature>
<feature type="compositionally biased region" description="Polar residues" evidence="1">
    <location>
        <begin position="15"/>
        <end position="24"/>
    </location>
</feature>
<dbReference type="Proteomes" id="UP001203297">
    <property type="component" value="Unassembled WGS sequence"/>
</dbReference>
<keyword evidence="3" id="KW-1185">Reference proteome</keyword>
<feature type="compositionally biased region" description="Low complexity" evidence="1">
    <location>
        <begin position="386"/>
        <end position="407"/>
    </location>
</feature>
<name>A0AAD4QL89_9AGAM</name>
<dbReference type="AlphaFoldDB" id="A0AAD4QL89"/>
<sequence>MPLPQPQPQSFQPPSDVNGTYSTASNVQWVNRSTSAGVQPSASTQAQPSYMNNLQPAAHDWEYTAVSQSLMPSAGIQLASSQSTSSHHQQITVPELFTHSSIERSDDPRRHVPPSSLQDTNGNHWPVDPRFHDPSLAHLPPQPAPSLTQLHRSPSKPSQFDPSSYNTLYTIHPLYPQPQGRGQQDYPPQHQQQRQSPPTKPANTQHLSFDNGSPLPQPSISRSTSQYAGTSAMSSDRNIQPNAHQPTPAQTLHIAPFKSNVSDEGDEIQDEWGYSFRNTFSAPSPPKRASSSRKVKARSPRGDLQPRVTASSQLPICRYPKCNYPVAVDMGTNELTEYCGDMHMRDAVTLLGVPACPACNKFPRRTNNEYCGSPCELWAAEQRHQQQQQQQLQQHSQRQRQQPQLPSTSGVKLQSIASGSGTATWSNAAGNSVSSDNRLQYLQRKR</sequence>
<evidence type="ECO:0000313" key="2">
    <source>
        <dbReference type="EMBL" id="KAI0301616.1"/>
    </source>
</evidence>
<feature type="region of interest" description="Disordered" evidence="1">
    <location>
        <begin position="32"/>
        <end position="51"/>
    </location>
</feature>
<feature type="compositionally biased region" description="Basic residues" evidence="1">
    <location>
        <begin position="290"/>
        <end position="299"/>
    </location>
</feature>
<proteinExistence type="predicted"/>
<feature type="region of interest" description="Disordered" evidence="1">
    <location>
        <begin position="386"/>
        <end position="446"/>
    </location>
</feature>
<feature type="region of interest" description="Disordered" evidence="1">
    <location>
        <begin position="276"/>
        <end position="307"/>
    </location>
</feature>
<reference evidence="2" key="1">
    <citation type="journal article" date="2022" name="New Phytol.">
        <title>Evolutionary transition to the ectomycorrhizal habit in the genomes of a hyperdiverse lineage of mushroom-forming fungi.</title>
        <authorList>
            <person name="Looney B."/>
            <person name="Miyauchi S."/>
            <person name="Morin E."/>
            <person name="Drula E."/>
            <person name="Courty P.E."/>
            <person name="Kohler A."/>
            <person name="Kuo A."/>
            <person name="LaButti K."/>
            <person name="Pangilinan J."/>
            <person name="Lipzen A."/>
            <person name="Riley R."/>
            <person name="Andreopoulos W."/>
            <person name="He G."/>
            <person name="Johnson J."/>
            <person name="Nolan M."/>
            <person name="Tritt A."/>
            <person name="Barry K.W."/>
            <person name="Grigoriev I.V."/>
            <person name="Nagy L.G."/>
            <person name="Hibbett D."/>
            <person name="Henrissat B."/>
            <person name="Matheny P.B."/>
            <person name="Labbe J."/>
            <person name="Martin F.M."/>
        </authorList>
    </citation>
    <scope>NUCLEOTIDE SEQUENCE</scope>
    <source>
        <strain evidence="2">BPL690</strain>
    </source>
</reference>
<feature type="region of interest" description="Disordered" evidence="1">
    <location>
        <begin position="1"/>
        <end position="24"/>
    </location>
</feature>
<feature type="compositionally biased region" description="Polar residues" evidence="1">
    <location>
        <begin position="408"/>
        <end position="440"/>
    </location>
</feature>
<feature type="compositionally biased region" description="Low complexity" evidence="1">
    <location>
        <begin position="80"/>
        <end position="90"/>
    </location>
</feature>
<feature type="region of interest" description="Disordered" evidence="1">
    <location>
        <begin position="76"/>
        <end position="253"/>
    </location>
</feature>
<feature type="compositionally biased region" description="Basic and acidic residues" evidence="1">
    <location>
        <begin position="101"/>
        <end position="110"/>
    </location>
</feature>
<gene>
    <name evidence="2" type="ORF">B0F90DRAFT_320211</name>
</gene>
<organism evidence="2 3">
    <name type="scientific">Multifurca ochricompacta</name>
    <dbReference type="NCBI Taxonomy" id="376703"/>
    <lineage>
        <taxon>Eukaryota</taxon>
        <taxon>Fungi</taxon>
        <taxon>Dikarya</taxon>
        <taxon>Basidiomycota</taxon>
        <taxon>Agaricomycotina</taxon>
        <taxon>Agaricomycetes</taxon>
        <taxon>Russulales</taxon>
        <taxon>Russulaceae</taxon>
        <taxon>Multifurca</taxon>
    </lineage>
</organism>
<dbReference type="EMBL" id="WTXG01000014">
    <property type="protein sequence ID" value="KAI0301616.1"/>
    <property type="molecule type" value="Genomic_DNA"/>
</dbReference>
<comment type="caution">
    <text evidence="2">The sequence shown here is derived from an EMBL/GenBank/DDBJ whole genome shotgun (WGS) entry which is preliminary data.</text>
</comment>
<feature type="compositionally biased region" description="Polar residues" evidence="1">
    <location>
        <begin position="201"/>
        <end position="211"/>
    </location>
</feature>
<protein>
    <submittedName>
        <fullName evidence="2">Uncharacterized protein</fullName>
    </submittedName>
</protein>
<evidence type="ECO:0000256" key="1">
    <source>
        <dbReference type="SAM" id="MobiDB-lite"/>
    </source>
</evidence>
<evidence type="ECO:0000313" key="3">
    <source>
        <dbReference type="Proteomes" id="UP001203297"/>
    </source>
</evidence>
<feature type="compositionally biased region" description="Polar residues" evidence="1">
    <location>
        <begin position="218"/>
        <end position="250"/>
    </location>
</feature>